<dbReference type="PROSITE" id="PS00018">
    <property type="entry name" value="EF_HAND_1"/>
    <property type="match status" value="1"/>
</dbReference>
<reference evidence="3 4" key="1">
    <citation type="journal article" date="2014" name="Int. J. Syst. Evol. Microbiol.">
        <title>Complete genome sequence of Corynebacterium casei LMG S-19264T (=DSM 44701T), isolated from a smear-ripened cheese.</title>
        <authorList>
            <consortium name="US DOE Joint Genome Institute (JGI-PGF)"/>
            <person name="Walter F."/>
            <person name="Albersmeier A."/>
            <person name="Kalinowski J."/>
            <person name="Ruckert C."/>
        </authorList>
    </citation>
    <scope>NUCLEOTIDE SEQUENCE [LARGE SCALE GENOMIC DNA]</scope>
    <source>
        <strain evidence="3 4">KCTC 23968</strain>
    </source>
</reference>
<evidence type="ECO:0000256" key="1">
    <source>
        <dbReference type="SAM" id="MobiDB-lite"/>
    </source>
</evidence>
<dbReference type="InterPro" id="IPR011992">
    <property type="entry name" value="EF-hand-dom_pair"/>
</dbReference>
<evidence type="ECO:0000313" key="3">
    <source>
        <dbReference type="EMBL" id="GGX68971.1"/>
    </source>
</evidence>
<feature type="signal peptide" evidence="2">
    <location>
        <begin position="1"/>
        <end position="26"/>
    </location>
</feature>
<gene>
    <name evidence="3" type="ORF">GCM10011309_18570</name>
</gene>
<evidence type="ECO:0000256" key="2">
    <source>
        <dbReference type="SAM" id="SignalP"/>
    </source>
</evidence>
<feature type="region of interest" description="Disordered" evidence="1">
    <location>
        <begin position="151"/>
        <end position="204"/>
    </location>
</feature>
<keyword evidence="2" id="KW-0732">Signal</keyword>
<feature type="chain" id="PRO_5037112907" description="EF-hand domain-containing protein" evidence="2">
    <location>
        <begin position="27"/>
        <end position="204"/>
    </location>
</feature>
<dbReference type="Proteomes" id="UP000600865">
    <property type="component" value="Unassembled WGS sequence"/>
</dbReference>
<dbReference type="SUPFAM" id="SSF47473">
    <property type="entry name" value="EF-hand"/>
    <property type="match status" value="1"/>
</dbReference>
<feature type="compositionally biased region" description="Acidic residues" evidence="1">
    <location>
        <begin position="170"/>
        <end position="197"/>
    </location>
</feature>
<dbReference type="InterPro" id="IPR018247">
    <property type="entry name" value="EF_Hand_1_Ca_BS"/>
</dbReference>
<name>A0A918KQ43_9PROT</name>
<dbReference type="EMBL" id="BMYV01000002">
    <property type="protein sequence ID" value="GGX68971.1"/>
    <property type="molecule type" value="Genomic_DNA"/>
</dbReference>
<proteinExistence type="predicted"/>
<accession>A0A918KQ43</accession>
<evidence type="ECO:0008006" key="5">
    <source>
        <dbReference type="Google" id="ProtNLM"/>
    </source>
</evidence>
<dbReference type="RefSeq" id="WP_189584742.1">
    <property type="nucleotide sequence ID" value="NZ_BMYV01000002.1"/>
</dbReference>
<protein>
    <recommendedName>
        <fullName evidence="5">EF-hand domain-containing protein</fullName>
    </recommendedName>
</protein>
<comment type="caution">
    <text evidence="3">The sequence shown here is derived from an EMBL/GenBank/DDBJ whole genome shotgun (WGS) entry which is preliminary data.</text>
</comment>
<organism evidence="3 4">
    <name type="scientific">Litorimonas cladophorae</name>
    <dbReference type="NCBI Taxonomy" id="1220491"/>
    <lineage>
        <taxon>Bacteria</taxon>
        <taxon>Pseudomonadati</taxon>
        <taxon>Pseudomonadota</taxon>
        <taxon>Alphaproteobacteria</taxon>
        <taxon>Maricaulales</taxon>
        <taxon>Robiginitomaculaceae</taxon>
    </lineage>
</organism>
<dbReference type="AlphaFoldDB" id="A0A918KQ43"/>
<evidence type="ECO:0000313" key="4">
    <source>
        <dbReference type="Proteomes" id="UP000600865"/>
    </source>
</evidence>
<sequence length="204" mass="22166">MKSIKTTLKIAGSTIALSALVNTAFAADFGALDANSDGQVTFAEYKAVALTEGKTVTLLAQEFTRMTQGDAVLTEDEFWLSIASRDEPYTSEQMPYEPIETVTEVETFEDNPDSVEPIDPPVIQDVVPNAGAEEINPVIVETPLEIAPAVAGETERSNEIASEDWLSQDMIEETPVEEGEMDSPAEETPETEIDELGVETSEIY</sequence>
<keyword evidence="4" id="KW-1185">Reference proteome</keyword>